<evidence type="ECO:0000313" key="2">
    <source>
        <dbReference type="Proteomes" id="UP000584374"/>
    </source>
</evidence>
<sequence>MATLTAWKFDRPDGADEASQTLRDLAKQQLITIYDAATVTWPESAKKPKTRQLPASPVPVR</sequence>
<dbReference type="AlphaFoldDB" id="A0A840Q9M7"/>
<comment type="caution">
    <text evidence="1">The sequence shown here is derived from an EMBL/GenBank/DDBJ whole genome shotgun (WGS) entry which is preliminary data.</text>
</comment>
<gene>
    <name evidence="1" type="ORF">BJ970_004181</name>
</gene>
<organism evidence="1 2">
    <name type="scientific">Saccharopolyspora phatthalungensis</name>
    <dbReference type="NCBI Taxonomy" id="664693"/>
    <lineage>
        <taxon>Bacteria</taxon>
        <taxon>Bacillati</taxon>
        <taxon>Actinomycetota</taxon>
        <taxon>Actinomycetes</taxon>
        <taxon>Pseudonocardiales</taxon>
        <taxon>Pseudonocardiaceae</taxon>
        <taxon>Saccharopolyspora</taxon>
    </lineage>
</organism>
<proteinExistence type="predicted"/>
<accession>A0A840Q9M7</accession>
<dbReference type="Proteomes" id="UP000584374">
    <property type="component" value="Unassembled WGS sequence"/>
</dbReference>
<name>A0A840Q9M7_9PSEU</name>
<dbReference type="EMBL" id="JACHIW010000001">
    <property type="protein sequence ID" value="MBB5156647.1"/>
    <property type="molecule type" value="Genomic_DNA"/>
</dbReference>
<protein>
    <submittedName>
        <fullName evidence="1">Putative membrane protein</fullName>
    </submittedName>
</protein>
<keyword evidence="2" id="KW-1185">Reference proteome</keyword>
<evidence type="ECO:0000313" key="1">
    <source>
        <dbReference type="EMBL" id="MBB5156647.1"/>
    </source>
</evidence>
<reference evidence="1 2" key="1">
    <citation type="submission" date="2020-08" db="EMBL/GenBank/DDBJ databases">
        <title>Sequencing the genomes of 1000 actinobacteria strains.</title>
        <authorList>
            <person name="Klenk H.-P."/>
        </authorList>
    </citation>
    <scope>NUCLEOTIDE SEQUENCE [LARGE SCALE GENOMIC DNA]</scope>
    <source>
        <strain evidence="1 2">DSM 45584</strain>
    </source>
</reference>